<reference evidence="1" key="1">
    <citation type="journal article" date="2020" name="BMC Genomics">
        <title>Correction to: Identification and distribution of gene clusters required for synthesis of sphingolipid metabolism inhibitors in diverse species of the filamentous fungus Fusarium.</title>
        <authorList>
            <person name="Kim H.S."/>
            <person name="Lohmar J.M."/>
            <person name="Busman M."/>
            <person name="Brown D.W."/>
            <person name="Naumann T.A."/>
            <person name="Divon H.H."/>
            <person name="Lysoe E."/>
            <person name="Uhlig S."/>
            <person name="Proctor R.H."/>
        </authorList>
    </citation>
    <scope>NUCLEOTIDE SEQUENCE</scope>
    <source>
        <strain evidence="1">NRRL 22465</strain>
    </source>
</reference>
<dbReference type="AlphaFoldDB" id="A0A8H4UE94"/>
<name>A0A8H4UE94_9HYPO</name>
<organism evidence="1 2">
    <name type="scientific">Fusarium zealandicum</name>
    <dbReference type="NCBI Taxonomy" id="1053134"/>
    <lineage>
        <taxon>Eukaryota</taxon>
        <taxon>Fungi</taxon>
        <taxon>Dikarya</taxon>
        <taxon>Ascomycota</taxon>
        <taxon>Pezizomycotina</taxon>
        <taxon>Sordariomycetes</taxon>
        <taxon>Hypocreomycetidae</taxon>
        <taxon>Hypocreales</taxon>
        <taxon>Nectriaceae</taxon>
        <taxon>Fusarium</taxon>
        <taxon>Fusarium staphyleae species complex</taxon>
    </lineage>
</organism>
<evidence type="ECO:0000313" key="1">
    <source>
        <dbReference type="EMBL" id="KAF4974380.1"/>
    </source>
</evidence>
<dbReference type="EMBL" id="JABEYC010000762">
    <property type="protein sequence ID" value="KAF4974380.1"/>
    <property type="molecule type" value="Genomic_DNA"/>
</dbReference>
<reference evidence="1" key="2">
    <citation type="submission" date="2020-05" db="EMBL/GenBank/DDBJ databases">
        <authorList>
            <person name="Kim H.-S."/>
            <person name="Proctor R.H."/>
            <person name="Brown D.W."/>
        </authorList>
    </citation>
    <scope>NUCLEOTIDE SEQUENCE</scope>
    <source>
        <strain evidence="1">NRRL 22465</strain>
    </source>
</reference>
<gene>
    <name evidence="1" type="ORF">FZEAL_8712</name>
</gene>
<sequence length="86" mass="9454">MDIPNMVILMREQQRPVNASQTANGCTNPHGVSSSSYVMQGITFDKPQNKDDASLVEMFGKCSLDNTVSFPVTLSHDMDADMTDLQ</sequence>
<comment type="caution">
    <text evidence="1">The sequence shown here is derived from an EMBL/GenBank/DDBJ whole genome shotgun (WGS) entry which is preliminary data.</text>
</comment>
<proteinExistence type="predicted"/>
<dbReference type="Proteomes" id="UP000635477">
    <property type="component" value="Unassembled WGS sequence"/>
</dbReference>
<evidence type="ECO:0000313" key="2">
    <source>
        <dbReference type="Proteomes" id="UP000635477"/>
    </source>
</evidence>
<keyword evidence="2" id="KW-1185">Reference proteome</keyword>
<protein>
    <submittedName>
        <fullName evidence="1">Uncharacterized protein</fullName>
    </submittedName>
</protein>
<accession>A0A8H4UE94</accession>